<dbReference type="SUPFAM" id="SSF88946">
    <property type="entry name" value="Sigma2 domain of RNA polymerase sigma factors"/>
    <property type="match status" value="1"/>
</dbReference>
<protein>
    <submittedName>
        <fullName evidence="8">DNA-directed RNA polymerase sigma-70 factor</fullName>
    </submittedName>
</protein>
<evidence type="ECO:0000256" key="2">
    <source>
        <dbReference type="ARBA" id="ARBA00023082"/>
    </source>
</evidence>
<organism evidence="8 9">
    <name type="scientific">Pragia fontium</name>
    <dbReference type="NCBI Taxonomy" id="82985"/>
    <lineage>
        <taxon>Bacteria</taxon>
        <taxon>Pseudomonadati</taxon>
        <taxon>Pseudomonadota</taxon>
        <taxon>Gammaproteobacteria</taxon>
        <taxon>Enterobacterales</taxon>
        <taxon>Budviciaceae</taxon>
        <taxon>Pragia</taxon>
    </lineage>
</organism>
<dbReference type="NCBIfam" id="NF009091">
    <property type="entry name" value="PRK12427.1"/>
    <property type="match status" value="1"/>
</dbReference>
<keyword evidence="8" id="KW-0240">DNA-directed RNA polymerase</keyword>
<dbReference type="InterPro" id="IPR013324">
    <property type="entry name" value="RNA_pol_sigma_r3/r4-like"/>
</dbReference>
<evidence type="ECO:0000313" key="9">
    <source>
        <dbReference type="Proteomes" id="UP001059610"/>
    </source>
</evidence>
<dbReference type="InterPro" id="IPR012845">
    <property type="entry name" value="RNA_pol_sigma_FliA_WhiG"/>
</dbReference>
<keyword evidence="3" id="KW-0238">DNA-binding</keyword>
<evidence type="ECO:0000259" key="7">
    <source>
        <dbReference type="Pfam" id="PF04545"/>
    </source>
</evidence>
<dbReference type="EMBL" id="BRLJ01000003">
    <property type="protein sequence ID" value="GKX62964.1"/>
    <property type="molecule type" value="Genomic_DNA"/>
</dbReference>
<dbReference type="InterPro" id="IPR013325">
    <property type="entry name" value="RNA_pol_sigma_r2"/>
</dbReference>
<keyword evidence="2" id="KW-0731">Sigma factor</keyword>
<dbReference type="InterPro" id="IPR014284">
    <property type="entry name" value="RNA_pol_sigma-70_dom"/>
</dbReference>
<dbReference type="GO" id="GO:0000428">
    <property type="term" value="C:DNA-directed RNA polymerase complex"/>
    <property type="evidence" value="ECO:0007669"/>
    <property type="project" value="UniProtKB-KW"/>
</dbReference>
<evidence type="ECO:0000313" key="8">
    <source>
        <dbReference type="EMBL" id="GKX62964.1"/>
    </source>
</evidence>
<evidence type="ECO:0000256" key="3">
    <source>
        <dbReference type="ARBA" id="ARBA00023125"/>
    </source>
</evidence>
<dbReference type="NCBIfam" id="NF005413">
    <property type="entry name" value="PRK06986.1"/>
    <property type="match status" value="1"/>
</dbReference>
<comment type="caution">
    <text evidence="8">The sequence shown here is derived from an EMBL/GenBank/DDBJ whole genome shotgun (WGS) entry which is preliminary data.</text>
</comment>
<dbReference type="InterPro" id="IPR007624">
    <property type="entry name" value="RNA_pol_sigma70_r3"/>
</dbReference>
<dbReference type="Gene3D" id="1.20.140.160">
    <property type="match status" value="1"/>
</dbReference>
<keyword evidence="4" id="KW-0804">Transcription</keyword>
<dbReference type="Pfam" id="PF04539">
    <property type="entry name" value="Sigma70_r3"/>
    <property type="match status" value="1"/>
</dbReference>
<feature type="domain" description="RNA polymerase sigma-70 region 4" evidence="7">
    <location>
        <begin position="188"/>
        <end position="236"/>
    </location>
</feature>
<evidence type="ECO:0000259" key="5">
    <source>
        <dbReference type="Pfam" id="PF04539"/>
    </source>
</evidence>
<dbReference type="PANTHER" id="PTHR30385:SF7">
    <property type="entry name" value="RNA POLYMERASE SIGMA FACTOR FLIA"/>
    <property type="match status" value="1"/>
</dbReference>
<dbReference type="CDD" id="cd06171">
    <property type="entry name" value="Sigma70_r4"/>
    <property type="match status" value="1"/>
</dbReference>
<dbReference type="SUPFAM" id="SSF88659">
    <property type="entry name" value="Sigma3 and sigma4 domains of RNA polymerase sigma factors"/>
    <property type="match status" value="2"/>
</dbReference>
<name>A0ABQ5LHB9_9GAMM</name>
<feature type="domain" description="RNA polymerase sigma-70 region 3" evidence="5">
    <location>
        <begin position="107"/>
        <end position="180"/>
    </location>
</feature>
<feature type="domain" description="RNA polymerase sigma-70 region 2" evidence="6">
    <location>
        <begin position="30"/>
        <end position="100"/>
    </location>
</feature>
<dbReference type="Gene3D" id="1.10.1740.10">
    <property type="match status" value="1"/>
</dbReference>
<keyword evidence="1" id="KW-0805">Transcription regulation</keyword>
<accession>A0ABQ5LHB9</accession>
<reference evidence="8" key="1">
    <citation type="submission" date="2022-06" db="EMBL/GenBank/DDBJ databases">
        <title>Draft genome sequences of Pragia fontium str. JCM24417.</title>
        <authorList>
            <person name="Wakabayashi Y."/>
            <person name="Kojima K."/>
        </authorList>
    </citation>
    <scope>NUCLEOTIDE SEQUENCE</scope>
    <source>
        <strain evidence="8">JCM 24417</strain>
    </source>
</reference>
<evidence type="ECO:0000256" key="4">
    <source>
        <dbReference type="ARBA" id="ARBA00023163"/>
    </source>
</evidence>
<proteinExistence type="predicted"/>
<dbReference type="PANTHER" id="PTHR30385">
    <property type="entry name" value="SIGMA FACTOR F FLAGELLAR"/>
    <property type="match status" value="1"/>
</dbReference>
<dbReference type="InterPro" id="IPR007630">
    <property type="entry name" value="RNA_pol_sigma70_r4"/>
</dbReference>
<evidence type="ECO:0000256" key="1">
    <source>
        <dbReference type="ARBA" id="ARBA00023015"/>
    </source>
</evidence>
<dbReference type="Proteomes" id="UP001059610">
    <property type="component" value="Unassembled WGS sequence"/>
</dbReference>
<dbReference type="NCBIfam" id="TIGR02937">
    <property type="entry name" value="sigma70-ECF"/>
    <property type="match status" value="1"/>
</dbReference>
<dbReference type="InterPro" id="IPR000943">
    <property type="entry name" value="RNA_pol_sigma70"/>
</dbReference>
<dbReference type="Pfam" id="PF04545">
    <property type="entry name" value="Sigma70_r4"/>
    <property type="match status" value="1"/>
</dbReference>
<dbReference type="InterPro" id="IPR007627">
    <property type="entry name" value="RNA_pol_sigma70_r2"/>
</dbReference>
<dbReference type="Pfam" id="PF04542">
    <property type="entry name" value="Sigma70_r2"/>
    <property type="match status" value="1"/>
</dbReference>
<dbReference type="NCBIfam" id="TIGR02479">
    <property type="entry name" value="FliA_WhiG"/>
    <property type="match status" value="1"/>
</dbReference>
<sequence>MSEMHTTTHGIAEFQDVALMSAQEEEAHLKSYLPLVKRTVNQLAFQASSVMDRQDMEQIALMGLLDCLRRYGPPDEQFAAYAIHRVRGAILDELRQLDWRPRRLRQKTHKLNDAIRELTKKLGKEPNFDEISQALGISAEEYQEYLLLDSARAMESLDELLMPESQTDVLQSRSIEDEEIARRMLATAIKSLDEREKVILSLYYQEEMSLKEIALVMDLTEARICQMNKKISEKIKCFF</sequence>
<evidence type="ECO:0000259" key="6">
    <source>
        <dbReference type="Pfam" id="PF04542"/>
    </source>
</evidence>
<gene>
    <name evidence="8" type="primary">fliA</name>
    <name evidence="8" type="ORF">SOASR032_15330</name>
</gene>
<dbReference type="PRINTS" id="PR00046">
    <property type="entry name" value="SIGMA70FCT"/>
</dbReference>
<keyword evidence="9" id="KW-1185">Reference proteome</keyword>